<proteinExistence type="predicted"/>
<accession>A0A0F9E299</accession>
<dbReference type="InterPro" id="IPR013216">
    <property type="entry name" value="Methyltransf_11"/>
</dbReference>
<dbReference type="Gene3D" id="3.40.50.150">
    <property type="entry name" value="Vaccinia Virus protein VP39"/>
    <property type="match status" value="1"/>
</dbReference>
<name>A0A0F9E299_9ZZZZ</name>
<dbReference type="SUPFAM" id="SSF53335">
    <property type="entry name" value="S-adenosyl-L-methionine-dependent methyltransferases"/>
    <property type="match status" value="1"/>
</dbReference>
<evidence type="ECO:0000259" key="1">
    <source>
        <dbReference type="Pfam" id="PF08241"/>
    </source>
</evidence>
<dbReference type="EMBL" id="LAZR01026624">
    <property type="protein sequence ID" value="KKL68148.1"/>
    <property type="molecule type" value="Genomic_DNA"/>
</dbReference>
<dbReference type="AlphaFoldDB" id="A0A0F9E299"/>
<comment type="caution">
    <text evidence="2">The sequence shown here is derived from an EMBL/GenBank/DDBJ whole genome shotgun (WGS) entry which is preliminary data.</text>
</comment>
<feature type="domain" description="Methyltransferase type 11" evidence="1">
    <location>
        <begin position="69"/>
        <end position="117"/>
    </location>
</feature>
<dbReference type="Pfam" id="PF08241">
    <property type="entry name" value="Methyltransf_11"/>
    <property type="match status" value="1"/>
</dbReference>
<dbReference type="GO" id="GO:0008757">
    <property type="term" value="F:S-adenosylmethionine-dependent methyltransferase activity"/>
    <property type="evidence" value="ECO:0007669"/>
    <property type="project" value="InterPro"/>
</dbReference>
<sequence length="243" mass="28503">MNEHKQLHLHEWWHSSLGEFVTQEEQAVLKTLDHPLLGYFFVQVGGVQHHYLKTNQLISQSMVSSNGDVQASIEALPFKSHSIDNLLLVHLLEYARDPHQVLRESERVLAADGKLILCRFNPWSLWGLRRLCSWQDSVPWSGHFFTQTRLADWLALLNFEIIEQHKVAFRPPFSKAKWLVKSRFFERWGKRFWPFFGGVSILVATKRTIPLTPIKQPWRQRQLFPQPSFVSKLITREKSDGPR</sequence>
<dbReference type="InterPro" id="IPR029063">
    <property type="entry name" value="SAM-dependent_MTases_sf"/>
</dbReference>
<reference evidence="2" key="1">
    <citation type="journal article" date="2015" name="Nature">
        <title>Complex archaea that bridge the gap between prokaryotes and eukaryotes.</title>
        <authorList>
            <person name="Spang A."/>
            <person name="Saw J.H."/>
            <person name="Jorgensen S.L."/>
            <person name="Zaremba-Niedzwiedzka K."/>
            <person name="Martijn J."/>
            <person name="Lind A.E."/>
            <person name="van Eijk R."/>
            <person name="Schleper C."/>
            <person name="Guy L."/>
            <person name="Ettema T.J."/>
        </authorList>
    </citation>
    <scope>NUCLEOTIDE SEQUENCE</scope>
</reference>
<gene>
    <name evidence="2" type="ORF">LCGC14_2127870</name>
</gene>
<protein>
    <recommendedName>
        <fullName evidence="1">Methyltransferase type 11 domain-containing protein</fullName>
    </recommendedName>
</protein>
<evidence type="ECO:0000313" key="2">
    <source>
        <dbReference type="EMBL" id="KKL68148.1"/>
    </source>
</evidence>
<organism evidence="2">
    <name type="scientific">marine sediment metagenome</name>
    <dbReference type="NCBI Taxonomy" id="412755"/>
    <lineage>
        <taxon>unclassified sequences</taxon>
        <taxon>metagenomes</taxon>
        <taxon>ecological metagenomes</taxon>
    </lineage>
</organism>